<dbReference type="InterPro" id="IPR013785">
    <property type="entry name" value="Aldolase_TIM"/>
</dbReference>
<keyword evidence="7" id="KW-1185">Reference proteome</keyword>
<evidence type="ECO:0000256" key="3">
    <source>
        <dbReference type="ARBA" id="ARBA00022679"/>
    </source>
</evidence>
<dbReference type="GO" id="GO:0005739">
    <property type="term" value="C:mitochondrion"/>
    <property type="evidence" value="ECO:0007669"/>
    <property type="project" value="TreeGrafter"/>
</dbReference>
<feature type="domain" description="Pyruvate carboxyltransferase" evidence="5">
    <location>
        <begin position="32"/>
        <end position="146"/>
    </location>
</feature>
<evidence type="ECO:0000259" key="5">
    <source>
        <dbReference type="Pfam" id="PF00682"/>
    </source>
</evidence>
<dbReference type="GO" id="GO:0009098">
    <property type="term" value="P:L-leucine biosynthetic process"/>
    <property type="evidence" value="ECO:0007669"/>
    <property type="project" value="TreeGrafter"/>
</dbReference>
<sequence>MLKDPSTKYKRYTPIDLPDRTWPSKTIDKPPIWLSTDLRDGNQALPNPMTVEQKTRFFRLLVQVGFKEIEVSYPTSSDTDFRFVRNLIEKNEIPDDVWIQVLTPAREDIIRRTIGAVAGAKHVIIQMYNATCPCFRDVVFRNTRKKRLIWQLSIRNCFEN</sequence>
<dbReference type="AlphaFoldDB" id="A0AAV5ABZ4"/>
<evidence type="ECO:0000256" key="2">
    <source>
        <dbReference type="ARBA" id="ARBA00009767"/>
    </source>
</evidence>
<dbReference type="InterPro" id="IPR002034">
    <property type="entry name" value="AIPM/Hcit_synth_CS"/>
</dbReference>
<protein>
    <recommendedName>
        <fullName evidence="5">Pyruvate carboxyltransferase domain-containing protein</fullName>
    </recommendedName>
</protein>
<dbReference type="PROSITE" id="PS00815">
    <property type="entry name" value="AIPM_HOMOCIT_SYNTH_1"/>
    <property type="match status" value="1"/>
</dbReference>
<reference evidence="6" key="1">
    <citation type="submission" date="2021-10" db="EMBL/GenBank/DDBJ databases">
        <title>De novo Genome Assembly of Clathrus columnatus (Basidiomycota, Fungi) Using Illumina and Nanopore Sequence Data.</title>
        <authorList>
            <person name="Ogiso-Tanaka E."/>
            <person name="Itagaki H."/>
            <person name="Hosoya T."/>
            <person name="Hosaka K."/>
        </authorList>
    </citation>
    <scope>NUCLEOTIDE SEQUENCE</scope>
    <source>
        <strain evidence="6">MO-923</strain>
    </source>
</reference>
<dbReference type="Proteomes" id="UP001050691">
    <property type="component" value="Unassembled WGS sequence"/>
</dbReference>
<dbReference type="PANTHER" id="PTHR46911">
    <property type="match status" value="1"/>
</dbReference>
<dbReference type="InterPro" id="IPR000891">
    <property type="entry name" value="PYR_CT"/>
</dbReference>
<dbReference type="SUPFAM" id="SSF51569">
    <property type="entry name" value="Aldolase"/>
    <property type="match status" value="1"/>
</dbReference>
<proteinExistence type="inferred from homology"/>
<dbReference type="Pfam" id="PF00682">
    <property type="entry name" value="HMGL-like"/>
    <property type="match status" value="1"/>
</dbReference>
<comment type="catalytic activity">
    <reaction evidence="1">
        <text>3-methyl-2-oxobutanoate + acetyl-CoA + H2O = (2S)-2-isopropylmalate + CoA + H(+)</text>
        <dbReference type="Rhea" id="RHEA:21524"/>
        <dbReference type="ChEBI" id="CHEBI:1178"/>
        <dbReference type="ChEBI" id="CHEBI:11851"/>
        <dbReference type="ChEBI" id="CHEBI:15377"/>
        <dbReference type="ChEBI" id="CHEBI:15378"/>
        <dbReference type="ChEBI" id="CHEBI:57287"/>
        <dbReference type="ChEBI" id="CHEBI:57288"/>
        <dbReference type="EC" id="2.3.3.13"/>
    </reaction>
</comment>
<dbReference type="PANTHER" id="PTHR46911:SF1">
    <property type="entry name" value="2-ISOPROPYLMALATE SYNTHASE"/>
    <property type="match status" value="1"/>
</dbReference>
<evidence type="ECO:0000313" key="7">
    <source>
        <dbReference type="Proteomes" id="UP001050691"/>
    </source>
</evidence>
<organism evidence="6 7">
    <name type="scientific">Clathrus columnatus</name>
    <dbReference type="NCBI Taxonomy" id="1419009"/>
    <lineage>
        <taxon>Eukaryota</taxon>
        <taxon>Fungi</taxon>
        <taxon>Dikarya</taxon>
        <taxon>Basidiomycota</taxon>
        <taxon>Agaricomycotina</taxon>
        <taxon>Agaricomycetes</taxon>
        <taxon>Phallomycetidae</taxon>
        <taxon>Phallales</taxon>
        <taxon>Clathraceae</taxon>
        <taxon>Clathrus</taxon>
    </lineage>
</organism>
<evidence type="ECO:0000256" key="4">
    <source>
        <dbReference type="RuleBase" id="RU003523"/>
    </source>
</evidence>
<comment type="similarity">
    <text evidence="2">Belongs to the alpha-IPM synthase/homocitrate synthase family. LeuA type 2 subfamily.</text>
</comment>
<accession>A0AAV5ABZ4</accession>
<evidence type="ECO:0000313" key="6">
    <source>
        <dbReference type="EMBL" id="GJJ10239.1"/>
    </source>
</evidence>
<comment type="caution">
    <text evidence="6">The sequence shown here is derived from an EMBL/GenBank/DDBJ whole genome shotgun (WGS) entry which is preliminary data.</text>
</comment>
<dbReference type="Gene3D" id="3.20.20.70">
    <property type="entry name" value="Aldolase class I"/>
    <property type="match status" value="1"/>
</dbReference>
<gene>
    <name evidence="6" type="ORF">Clacol_004465</name>
</gene>
<dbReference type="GO" id="GO:0003852">
    <property type="term" value="F:2-isopropylmalate synthase activity"/>
    <property type="evidence" value="ECO:0007669"/>
    <property type="project" value="UniProtKB-EC"/>
</dbReference>
<evidence type="ECO:0000256" key="1">
    <source>
        <dbReference type="ARBA" id="ARBA00000064"/>
    </source>
</evidence>
<dbReference type="EMBL" id="BPWL01000005">
    <property type="protein sequence ID" value="GJJ10239.1"/>
    <property type="molecule type" value="Genomic_DNA"/>
</dbReference>
<name>A0AAV5ABZ4_9AGAM</name>
<keyword evidence="3 4" id="KW-0808">Transferase</keyword>